<protein>
    <recommendedName>
        <fullName evidence="2">DUF6589 domain-containing protein</fullName>
    </recommendedName>
</protein>
<dbReference type="InterPro" id="IPR046496">
    <property type="entry name" value="DUF6589"/>
</dbReference>
<evidence type="ECO:0000313" key="4">
    <source>
        <dbReference type="Proteomes" id="UP000324748"/>
    </source>
</evidence>
<evidence type="ECO:0000259" key="2">
    <source>
        <dbReference type="Pfam" id="PF20231"/>
    </source>
</evidence>
<keyword evidence="4" id="KW-1185">Reference proteome</keyword>
<accession>A0A5B0MFR8</accession>
<gene>
    <name evidence="3" type="ORF">PGT21_026143</name>
</gene>
<feature type="region of interest" description="Disordered" evidence="1">
    <location>
        <begin position="812"/>
        <end position="835"/>
    </location>
</feature>
<organism evidence="3 4">
    <name type="scientific">Puccinia graminis f. sp. tritici</name>
    <dbReference type="NCBI Taxonomy" id="56615"/>
    <lineage>
        <taxon>Eukaryota</taxon>
        <taxon>Fungi</taxon>
        <taxon>Dikarya</taxon>
        <taxon>Basidiomycota</taxon>
        <taxon>Pucciniomycotina</taxon>
        <taxon>Pucciniomycetes</taxon>
        <taxon>Pucciniales</taxon>
        <taxon>Pucciniaceae</taxon>
        <taxon>Puccinia</taxon>
    </lineage>
</organism>
<comment type="caution">
    <text evidence="3">The sequence shown here is derived from an EMBL/GenBank/DDBJ whole genome shotgun (WGS) entry which is preliminary data.</text>
</comment>
<evidence type="ECO:0000256" key="1">
    <source>
        <dbReference type="SAM" id="MobiDB-lite"/>
    </source>
</evidence>
<feature type="domain" description="DUF6589" evidence="2">
    <location>
        <begin position="365"/>
        <end position="746"/>
    </location>
</feature>
<sequence>MSLPAAAEPKSSLSDEQKILEVCEHLTKLKMTPKEFITGLLRKNHPELNYRRRTWGTTYGSKSTIDLASEISKIFQKKDADIAQWTNFIQEEVIRLCRQEFSIRRTGSFQSSQSVSHKFFSQAAKDARMDKLSTVETPLLFNIVLGIISQENNNNKAEAEKTPVEGLIDLSQTKDPLEDGLVDYGGFVYTPDVGPTAKDVKHRHIASVICSMLKFTRNRRDNGLQLENSIRFYACGVSETVNEYLHYLGLTSHRKTAIEALLTLSREAMDRVANSMALSNRLAPLLCIDNLDLEERVQMATVGKQDRTFHGTWGYLHIPSNNLMNTISPAELTLEAYNDALRNVVSFQIDPQAFIQADLPNHDYALVWKSQIARVMLKYVATPADRRGMLPLDPPVIEQISNEAPEILMLQLMEESDNSAEGIGQVMDALSRQSRLEPEEFFGRLQLMDGDLGTCQLFHAIRMLRLPSSHCDHNLNNTSMALGASHTLWNIAHTILTYHFGKSNAMDDLGVWRYLEALGIPPEKVIQKKDFTKMLKCMEKVHEATIWFCLREVMGKHEDTVEEILPVMPTQEWNNVIEQCYLQYCTNNARHDAKSSPQRYNLLLRMRDFSTVIEANRSMKAGDIGRLINVWKMWSLMTQSLPGLTHYSAYLPRLVLLITEFLPPDLAKLVRHTLLVSPRGRVNHFVSKDFLLETANYWLKFFYTRAGVGTQVERLKKLISSNIPLLRSMFDSLRTDSGSKHIQQSHQVVLTMRALERFQQMAASRDILGTANPDELAPSTILRTDTYLDGINMMKAELKAKPNELARFKMHLPFDEQAPSPDATSEDNSDVMMQE</sequence>
<evidence type="ECO:0000313" key="3">
    <source>
        <dbReference type="EMBL" id="KAA1074979.1"/>
    </source>
</evidence>
<proteinExistence type="predicted"/>
<dbReference type="AlphaFoldDB" id="A0A5B0MFR8"/>
<dbReference type="Proteomes" id="UP000324748">
    <property type="component" value="Unassembled WGS sequence"/>
</dbReference>
<reference evidence="3 4" key="1">
    <citation type="submission" date="2019-05" db="EMBL/GenBank/DDBJ databases">
        <title>Emergence of the Ug99 lineage of the wheat stem rust pathogen through somatic hybridization.</title>
        <authorList>
            <person name="Li F."/>
            <person name="Upadhyaya N.M."/>
            <person name="Sperschneider J."/>
            <person name="Matny O."/>
            <person name="Nguyen-Phuc H."/>
            <person name="Mago R."/>
            <person name="Raley C."/>
            <person name="Miller M.E."/>
            <person name="Silverstein K.A.T."/>
            <person name="Henningsen E."/>
            <person name="Hirsch C.D."/>
            <person name="Visser B."/>
            <person name="Pretorius Z.A."/>
            <person name="Steffenson B.J."/>
            <person name="Schwessinger B."/>
            <person name="Dodds P.N."/>
            <person name="Figueroa M."/>
        </authorList>
    </citation>
    <scope>NUCLEOTIDE SEQUENCE [LARGE SCALE GENOMIC DNA]</scope>
    <source>
        <strain evidence="3">21-0</strain>
    </source>
</reference>
<dbReference type="EMBL" id="VSWC01000157">
    <property type="protein sequence ID" value="KAA1074979.1"/>
    <property type="molecule type" value="Genomic_DNA"/>
</dbReference>
<dbReference type="OrthoDB" id="2497276at2759"/>
<name>A0A5B0MFR8_PUCGR</name>
<dbReference type="Pfam" id="PF20231">
    <property type="entry name" value="DUF6589"/>
    <property type="match status" value="1"/>
</dbReference>